<dbReference type="InterPro" id="IPR042070">
    <property type="entry name" value="PucR_C-HTH_sf"/>
</dbReference>
<sequence>MESGRDLVHIDRVPFRKEANHVTIAQYFDARPEDSTDLYGQVIQAFEEVSLLAASESVPLDAVLRLVGQRLCELLGVTRCSVYLRREDGRFQGQVGYSRTRGNIDAKISKLVAGVEHDLFTAEIVATNSPVAVQDAVHDPRTIQRTMRAWGVRDMLGVPLVVDSEVIGIIYVDTENGRHAYSDREIKLAQAFAGLSALAVRQCWLHRQLGERASVIDRQRRMLGRTAEVHTRVTRAVMDGEPLGAILGLIVDLLGKPVVLYSPEKEPISWASPESLGLERSPALSRSVWSRPWAQSALAELEGGAASIMLRAHPEIRCRRLLARLVTDGRCVGYLELAELGGAFTEIDAKALEQAAMAVALKLLNMQRNTELRRRQREEFVADLLYGRADLESLDARAESFDFDLGCRHLVVRMQYATVGGDEALTGERRRRRVSAAITDGLPEGYRSLAFARVPGADLFILEVPAAESGHVDGVLHAGLQELFGTLQREFSASYAVTSEPYRSLGALHTAADKLREIDELLRRADGAEARFYSARELELLRLLGHRDGPSAMLAHTRELVRPLLEHDAAGNGGLVRTLFAFVRAQGQVRATAVALGVHENTVRYRLARIKELSAVDPDRLDSLLGVMIAIRIHDLFGGLEHELGA</sequence>
<organism evidence="2 3">
    <name type="scientific">Nakamurella alba</name>
    <dbReference type="NCBI Taxonomy" id="2665158"/>
    <lineage>
        <taxon>Bacteria</taxon>
        <taxon>Bacillati</taxon>
        <taxon>Actinomycetota</taxon>
        <taxon>Actinomycetes</taxon>
        <taxon>Nakamurellales</taxon>
        <taxon>Nakamurellaceae</taxon>
        <taxon>Nakamurella</taxon>
    </lineage>
</organism>
<evidence type="ECO:0000313" key="3">
    <source>
        <dbReference type="Proteomes" id="UP000460221"/>
    </source>
</evidence>
<dbReference type="EMBL" id="WLYK01000008">
    <property type="protein sequence ID" value="MTD15994.1"/>
    <property type="molecule type" value="Genomic_DNA"/>
</dbReference>
<evidence type="ECO:0000313" key="2">
    <source>
        <dbReference type="EMBL" id="MTD15994.1"/>
    </source>
</evidence>
<dbReference type="PANTHER" id="PTHR33744:SF1">
    <property type="entry name" value="DNA-BINDING TRANSCRIPTIONAL ACTIVATOR ADER"/>
    <property type="match status" value="1"/>
</dbReference>
<name>A0A7K1FT57_9ACTN</name>
<keyword evidence="3" id="KW-1185">Reference proteome</keyword>
<gene>
    <name evidence="2" type="ORF">GIS00_18825</name>
</gene>
<dbReference type="InterPro" id="IPR025736">
    <property type="entry name" value="PucR_C-HTH_dom"/>
</dbReference>
<dbReference type="InterPro" id="IPR051448">
    <property type="entry name" value="CdaR-like_regulators"/>
</dbReference>
<dbReference type="AlphaFoldDB" id="A0A7K1FT57"/>
<protein>
    <submittedName>
        <fullName evidence="2">GAF domain-containing protein</fullName>
    </submittedName>
</protein>
<dbReference type="Pfam" id="PF13556">
    <property type="entry name" value="HTH_30"/>
    <property type="match status" value="1"/>
</dbReference>
<accession>A0A7K1FT57</accession>
<reference evidence="2 3" key="1">
    <citation type="submission" date="2019-11" db="EMBL/GenBank/DDBJ databases">
        <authorList>
            <person name="Jiang L.-Q."/>
        </authorList>
    </citation>
    <scope>NUCLEOTIDE SEQUENCE [LARGE SCALE GENOMIC DNA]</scope>
    <source>
        <strain evidence="2 3">YIM 132087</strain>
    </source>
</reference>
<dbReference type="PANTHER" id="PTHR33744">
    <property type="entry name" value="CARBOHYDRATE DIACID REGULATOR"/>
    <property type="match status" value="1"/>
</dbReference>
<dbReference type="Gene3D" id="1.10.10.2840">
    <property type="entry name" value="PucR C-terminal helix-turn-helix domain"/>
    <property type="match status" value="1"/>
</dbReference>
<dbReference type="Pfam" id="PF01590">
    <property type="entry name" value="GAF"/>
    <property type="match status" value="1"/>
</dbReference>
<dbReference type="Gene3D" id="3.30.450.40">
    <property type="match status" value="1"/>
</dbReference>
<evidence type="ECO:0000259" key="1">
    <source>
        <dbReference type="SMART" id="SM00065"/>
    </source>
</evidence>
<dbReference type="InterPro" id="IPR003018">
    <property type="entry name" value="GAF"/>
</dbReference>
<feature type="domain" description="GAF" evidence="1">
    <location>
        <begin position="59"/>
        <end position="210"/>
    </location>
</feature>
<dbReference type="InterPro" id="IPR029016">
    <property type="entry name" value="GAF-like_dom_sf"/>
</dbReference>
<dbReference type="Proteomes" id="UP000460221">
    <property type="component" value="Unassembled WGS sequence"/>
</dbReference>
<dbReference type="SUPFAM" id="SSF55781">
    <property type="entry name" value="GAF domain-like"/>
    <property type="match status" value="1"/>
</dbReference>
<proteinExistence type="predicted"/>
<dbReference type="SMART" id="SM00065">
    <property type="entry name" value="GAF"/>
    <property type="match status" value="1"/>
</dbReference>
<comment type="caution">
    <text evidence="2">The sequence shown here is derived from an EMBL/GenBank/DDBJ whole genome shotgun (WGS) entry which is preliminary data.</text>
</comment>